<accession>A0A4Z0Q6I4</accession>
<dbReference type="OrthoDB" id="881447at2"/>
<gene>
    <name evidence="1" type="ORF">E5K00_05465</name>
</gene>
<organism evidence="1 2">
    <name type="scientific">Hymenobacter aquaticus</name>
    <dbReference type="NCBI Taxonomy" id="1867101"/>
    <lineage>
        <taxon>Bacteria</taxon>
        <taxon>Pseudomonadati</taxon>
        <taxon>Bacteroidota</taxon>
        <taxon>Cytophagia</taxon>
        <taxon>Cytophagales</taxon>
        <taxon>Hymenobacteraceae</taxon>
        <taxon>Hymenobacter</taxon>
    </lineage>
</organism>
<dbReference type="AlphaFoldDB" id="A0A4Z0Q6I4"/>
<sequence length="139" mass="15198">MALDPSILTNPAECDEVLDDLTAELASYQNRDTNQDYADTRSEQVKAKIKALLTGVEAEITAFTTILATVGLPDDVRKYNESKLRKANFRRANLLEQGSARSNAARFLAAVDAEQIDAQVAVLTNAITKVTERRAQLSA</sequence>
<comment type="caution">
    <text evidence="1">The sequence shown here is derived from an EMBL/GenBank/DDBJ whole genome shotgun (WGS) entry which is preliminary data.</text>
</comment>
<evidence type="ECO:0000313" key="2">
    <source>
        <dbReference type="Proteomes" id="UP000297549"/>
    </source>
</evidence>
<dbReference type="Proteomes" id="UP000297549">
    <property type="component" value="Unassembled WGS sequence"/>
</dbReference>
<evidence type="ECO:0000313" key="1">
    <source>
        <dbReference type="EMBL" id="TGE24661.1"/>
    </source>
</evidence>
<keyword evidence="2" id="KW-1185">Reference proteome</keyword>
<dbReference type="RefSeq" id="WP_135462243.1">
    <property type="nucleotide sequence ID" value="NZ_SRLC01000001.1"/>
</dbReference>
<name>A0A4Z0Q6I4_9BACT</name>
<protein>
    <submittedName>
        <fullName evidence="1">Uncharacterized protein</fullName>
    </submittedName>
</protein>
<proteinExistence type="predicted"/>
<dbReference type="EMBL" id="SRLC01000001">
    <property type="protein sequence ID" value="TGE24661.1"/>
    <property type="molecule type" value="Genomic_DNA"/>
</dbReference>
<reference evidence="1 2" key="1">
    <citation type="submission" date="2019-04" db="EMBL/GenBank/DDBJ databases">
        <authorList>
            <person name="Feng G."/>
            <person name="Zhang J."/>
            <person name="Zhu H."/>
        </authorList>
    </citation>
    <scope>NUCLEOTIDE SEQUENCE [LARGE SCALE GENOMIC DNA]</scope>
    <source>
        <strain evidence="1 2">JCM 31653</strain>
    </source>
</reference>